<dbReference type="EMBL" id="LR699553">
    <property type="protein sequence ID" value="VVD27259.1"/>
    <property type="molecule type" value="Genomic_DNA"/>
</dbReference>
<feature type="domain" description="Asl1-like glycosyl hydrolase catalytic" evidence="1">
    <location>
        <begin position="251"/>
        <end position="301"/>
    </location>
</feature>
<gene>
    <name evidence="2" type="ORF">PDMSB3_0797</name>
</gene>
<dbReference type="GO" id="GO:0016787">
    <property type="term" value="F:hydrolase activity"/>
    <property type="evidence" value="ECO:0007669"/>
    <property type="project" value="UniProtKB-KW"/>
</dbReference>
<proteinExistence type="predicted"/>
<evidence type="ECO:0000313" key="3">
    <source>
        <dbReference type="Proteomes" id="UP000325811"/>
    </source>
</evidence>
<accession>A0A5Q4Z9I3</accession>
<reference evidence="2 3" key="1">
    <citation type="submission" date="2019-08" db="EMBL/GenBank/DDBJ databases">
        <authorList>
            <person name="Herpell B J."/>
        </authorList>
    </citation>
    <scope>NUCLEOTIDE SEQUENCE [LARGE SCALE GENOMIC DNA]</scope>
    <source>
        <strain evidence="3">Msb3</strain>
    </source>
</reference>
<dbReference type="InterPro" id="IPR017853">
    <property type="entry name" value="GH"/>
</dbReference>
<dbReference type="AlphaFoldDB" id="A0A5Q4Z9I3"/>
<dbReference type="Proteomes" id="UP000325811">
    <property type="component" value="Chromosome I"/>
</dbReference>
<dbReference type="SUPFAM" id="SSF51445">
    <property type="entry name" value="(Trans)glycosidases"/>
    <property type="match status" value="1"/>
</dbReference>
<protein>
    <submittedName>
        <fullName evidence="2">Putative glycosyl hydrolase</fullName>
    </submittedName>
</protein>
<dbReference type="Gene3D" id="3.20.20.80">
    <property type="entry name" value="Glycosidases"/>
    <property type="match status" value="1"/>
</dbReference>
<evidence type="ECO:0000259" key="1">
    <source>
        <dbReference type="Pfam" id="PF11790"/>
    </source>
</evidence>
<keyword evidence="3" id="KW-1185">Reference proteome</keyword>
<sequence length="373" mass="40942">MLKRSIAITAVFCGIAISLAIATVVHLREGKWSGSILENSLAADRPFDVPVMATPQIPCSKGRTGVFYGIVGHVQQGGIYTARSYEAQISQLRELGMTIYAQDVGDKAAAEKVAQLARLAAARCVGILPLIITPDVQANLNESTAYAQGHKLGVDAATALKGLVSYYQVGNEFDNDVILNEASGDYPSHYDNAKYQKARGAIRGMISGIKEVQPSARILLGSLSWLHYGFSDMLRDGTEPDGKRDSSKVVEWDITAWHWYSEMSPNRASSLPQPDILKHVLTHLSTQYRKPIWITEFGVRPDYSGGDPGAYLVGQDGLAGFVANAKKYGIQNVTLYQLYDQPDEKYGLIYGDGVRPKQRFDQVRNFIEAHPMP</sequence>
<evidence type="ECO:0000313" key="2">
    <source>
        <dbReference type="EMBL" id="VVD27259.1"/>
    </source>
</evidence>
<organism evidence="2 3">
    <name type="scientific">Paraburkholderia dioscoreae</name>
    <dbReference type="NCBI Taxonomy" id="2604047"/>
    <lineage>
        <taxon>Bacteria</taxon>
        <taxon>Pseudomonadati</taxon>
        <taxon>Pseudomonadota</taxon>
        <taxon>Betaproteobacteria</taxon>
        <taxon>Burkholderiales</taxon>
        <taxon>Burkholderiaceae</taxon>
        <taxon>Paraburkholderia</taxon>
    </lineage>
</organism>
<dbReference type="Pfam" id="PF11790">
    <property type="entry name" value="Glyco_hydro_cc"/>
    <property type="match status" value="1"/>
</dbReference>
<dbReference type="KEGG" id="pdio:PDMSB3_0797"/>
<dbReference type="InterPro" id="IPR024655">
    <property type="entry name" value="Asl1_glyco_hydro_catalytic"/>
</dbReference>
<name>A0A5Q4Z9I3_9BURK</name>
<keyword evidence="2" id="KW-0378">Hydrolase</keyword>
<dbReference type="RefSeq" id="WP_165184797.1">
    <property type="nucleotide sequence ID" value="NZ_LR699553.1"/>
</dbReference>